<organism evidence="5 6">
    <name type="scientific">Acer negundo</name>
    <name type="common">Box elder</name>
    <dbReference type="NCBI Taxonomy" id="4023"/>
    <lineage>
        <taxon>Eukaryota</taxon>
        <taxon>Viridiplantae</taxon>
        <taxon>Streptophyta</taxon>
        <taxon>Embryophyta</taxon>
        <taxon>Tracheophyta</taxon>
        <taxon>Spermatophyta</taxon>
        <taxon>Magnoliopsida</taxon>
        <taxon>eudicotyledons</taxon>
        <taxon>Gunneridae</taxon>
        <taxon>Pentapetalae</taxon>
        <taxon>rosids</taxon>
        <taxon>malvids</taxon>
        <taxon>Sapindales</taxon>
        <taxon>Sapindaceae</taxon>
        <taxon>Hippocastanoideae</taxon>
        <taxon>Acereae</taxon>
        <taxon>Acer</taxon>
    </lineage>
</organism>
<dbReference type="Pfam" id="PF13041">
    <property type="entry name" value="PPR_2"/>
    <property type="match status" value="1"/>
</dbReference>
<dbReference type="InterPro" id="IPR002885">
    <property type="entry name" value="PPR_rpt"/>
</dbReference>
<dbReference type="Pfam" id="PF13812">
    <property type="entry name" value="PPR_3"/>
    <property type="match status" value="1"/>
</dbReference>
<reference evidence="5" key="1">
    <citation type="journal article" date="2022" name="Plant J.">
        <title>Strategies of tolerance reflected in two North American maple genomes.</title>
        <authorList>
            <person name="McEvoy S.L."/>
            <person name="Sezen U.U."/>
            <person name="Trouern-Trend A."/>
            <person name="McMahon S.M."/>
            <person name="Schaberg P.G."/>
            <person name="Yang J."/>
            <person name="Wegrzyn J.L."/>
            <person name="Swenson N.G."/>
        </authorList>
    </citation>
    <scope>NUCLEOTIDE SEQUENCE</scope>
    <source>
        <strain evidence="5">91603</strain>
    </source>
</reference>
<evidence type="ECO:0000313" key="6">
    <source>
        <dbReference type="Proteomes" id="UP001064489"/>
    </source>
</evidence>
<comment type="caution">
    <text evidence="5">The sequence shown here is derived from an EMBL/GenBank/DDBJ whole genome shotgun (WGS) entry which is preliminary data.</text>
</comment>
<dbReference type="Proteomes" id="UP001064489">
    <property type="component" value="Chromosome 1"/>
</dbReference>
<dbReference type="EMBL" id="JAJSOW010000003">
    <property type="protein sequence ID" value="KAI9194786.1"/>
    <property type="molecule type" value="Genomic_DNA"/>
</dbReference>
<evidence type="ECO:0000256" key="1">
    <source>
        <dbReference type="ARBA" id="ARBA00007626"/>
    </source>
</evidence>
<dbReference type="NCBIfam" id="TIGR00756">
    <property type="entry name" value="PPR"/>
    <property type="match status" value="1"/>
</dbReference>
<dbReference type="PANTHER" id="PTHR47939:SF1">
    <property type="entry name" value="OS04G0684500 PROTEIN"/>
    <property type="match status" value="1"/>
</dbReference>
<evidence type="ECO:0000313" key="5">
    <source>
        <dbReference type="EMBL" id="KAI9194786.1"/>
    </source>
</evidence>
<keyword evidence="6" id="KW-1185">Reference proteome</keyword>
<name>A0AAD5P2K6_ACENE</name>
<dbReference type="EMBL" id="JAJSOW010000003">
    <property type="protein sequence ID" value="KAI9194184.1"/>
    <property type="molecule type" value="Genomic_DNA"/>
</dbReference>
<evidence type="ECO:0000313" key="4">
    <source>
        <dbReference type="EMBL" id="KAI9194184.1"/>
    </source>
</evidence>
<gene>
    <name evidence="4" type="ORF">LWI28_003779</name>
    <name evidence="5" type="ORF">LWI28_009172</name>
</gene>
<keyword evidence="2" id="KW-0677">Repeat</keyword>
<dbReference type="Gene3D" id="1.25.40.10">
    <property type="entry name" value="Tetratricopeptide repeat domain"/>
    <property type="match status" value="1"/>
</dbReference>
<protein>
    <recommendedName>
        <fullName evidence="7">Pentatricopeptide repeat-containing protein</fullName>
    </recommendedName>
</protein>
<sequence>MEEDSCKPNLKTYAPLLKMCYKKRRMKVLNFLLIHMFRNDVSIDAGTYALLVRGLCMSEKLELACSFFKEMVSKGMVPMNATYKMLVEELNKNCMGEAKEQIEKLMS</sequence>
<dbReference type="PROSITE" id="PS51375">
    <property type="entry name" value="PPR"/>
    <property type="match status" value="1"/>
</dbReference>
<evidence type="ECO:0000256" key="3">
    <source>
        <dbReference type="PROSITE-ProRule" id="PRU00708"/>
    </source>
</evidence>
<comment type="similarity">
    <text evidence="1">Belongs to the PPR family. P subfamily.</text>
</comment>
<evidence type="ECO:0008006" key="7">
    <source>
        <dbReference type="Google" id="ProtNLM"/>
    </source>
</evidence>
<proteinExistence type="inferred from homology"/>
<dbReference type="AlphaFoldDB" id="A0AAD5P2K6"/>
<dbReference type="InterPro" id="IPR050667">
    <property type="entry name" value="PPR-containing_protein"/>
</dbReference>
<feature type="repeat" description="PPR" evidence="3">
    <location>
        <begin position="44"/>
        <end position="78"/>
    </location>
</feature>
<accession>A0AAD5P2K6</accession>
<reference evidence="5" key="2">
    <citation type="submission" date="2023-02" db="EMBL/GenBank/DDBJ databases">
        <authorList>
            <person name="Swenson N.G."/>
            <person name="Wegrzyn J.L."/>
            <person name="Mcevoy S.L."/>
        </authorList>
    </citation>
    <scope>NUCLEOTIDE SEQUENCE</scope>
    <source>
        <strain evidence="5">91603</strain>
        <tissue evidence="5">Leaf</tissue>
    </source>
</reference>
<evidence type="ECO:0000256" key="2">
    <source>
        <dbReference type="ARBA" id="ARBA00022737"/>
    </source>
</evidence>
<dbReference type="PANTHER" id="PTHR47939">
    <property type="entry name" value="MEMBRANE-ASSOCIATED SALT-INDUCIBLE PROTEIN-LIKE"/>
    <property type="match status" value="1"/>
</dbReference>
<dbReference type="InterPro" id="IPR011990">
    <property type="entry name" value="TPR-like_helical_dom_sf"/>
</dbReference>